<dbReference type="InterPro" id="IPR029044">
    <property type="entry name" value="Nucleotide-diphossugar_trans"/>
</dbReference>
<accession>W8UAJ9</accession>
<reference evidence="4 5" key="1">
    <citation type="journal article" date="2014" name="Proc. Natl. Acad. Sci. U.S.A.">
        <title>Molecular dissection of the evolution of carbapenem-resistant multilocus sequence type 258 Klebsiella pneumoniae.</title>
        <authorList>
            <person name="Deleo F.R."/>
            <person name="Chen L."/>
            <person name="Porcella S.F."/>
            <person name="Martens C.A."/>
            <person name="Kobayashi S.D."/>
            <person name="Porter A.R."/>
            <person name="Chavda K.D."/>
            <person name="Jacobs M.R."/>
            <person name="Mathema B."/>
            <person name="Olsen R.J."/>
            <person name="Bonomo R.A."/>
            <person name="Musser J.M."/>
            <person name="Kreiswirth B.N."/>
        </authorList>
    </citation>
    <scope>NUCLEOTIDE SEQUENCE [LARGE SCALE GENOMIC DNA]</scope>
    <source>
        <strain evidence="4">30684/NJST258_2</strain>
    </source>
</reference>
<evidence type="ECO:0000256" key="2">
    <source>
        <dbReference type="ARBA" id="ARBA00022679"/>
    </source>
</evidence>
<dbReference type="KEGG" id="kps:KPNJ2_00144"/>
<dbReference type="PATRIC" id="fig|1420013.3.peg.137"/>
<proteinExistence type="predicted"/>
<dbReference type="Pfam" id="PF00535">
    <property type="entry name" value="Glycos_transf_2"/>
    <property type="match status" value="1"/>
</dbReference>
<dbReference type="InterPro" id="IPR001173">
    <property type="entry name" value="Glyco_trans_2-like"/>
</dbReference>
<organism evidence="4 5">
    <name type="scientific">Klebsiella pneumoniae 30684/NJST258_2</name>
    <dbReference type="NCBI Taxonomy" id="1420013"/>
    <lineage>
        <taxon>Bacteria</taxon>
        <taxon>Pseudomonadati</taxon>
        <taxon>Pseudomonadota</taxon>
        <taxon>Gammaproteobacteria</taxon>
        <taxon>Enterobacterales</taxon>
        <taxon>Enterobacteriaceae</taxon>
        <taxon>Klebsiella/Raoultella group</taxon>
        <taxon>Klebsiella</taxon>
        <taxon>Klebsiella pneumoniae complex</taxon>
    </lineage>
</organism>
<dbReference type="Proteomes" id="UP000019586">
    <property type="component" value="Chromosome"/>
</dbReference>
<dbReference type="HOGENOM" id="CLU_025996_25_4_6"/>
<dbReference type="NCBIfam" id="NF007482">
    <property type="entry name" value="PRK10073.1"/>
    <property type="match status" value="1"/>
</dbReference>
<evidence type="ECO:0000256" key="1">
    <source>
        <dbReference type="ARBA" id="ARBA00022676"/>
    </source>
</evidence>
<dbReference type="AlphaFoldDB" id="W8UAJ9"/>
<dbReference type="GO" id="GO:0016758">
    <property type="term" value="F:hexosyltransferase activity"/>
    <property type="evidence" value="ECO:0007669"/>
    <property type="project" value="UniProtKB-ARBA"/>
</dbReference>
<evidence type="ECO:0000313" key="5">
    <source>
        <dbReference type="Proteomes" id="UP000019586"/>
    </source>
</evidence>
<name>W8UAJ9_KLEPN</name>
<keyword evidence="2 4" id="KW-0808">Transferase</keyword>
<dbReference type="SUPFAM" id="SSF53448">
    <property type="entry name" value="Nucleotide-diphospho-sugar transferases"/>
    <property type="match status" value="1"/>
</dbReference>
<feature type="domain" description="Glycosyltransferase 2-like" evidence="3">
    <location>
        <begin position="29"/>
        <end position="154"/>
    </location>
</feature>
<gene>
    <name evidence="4" type="ORF">KPNJ2_00144</name>
</gene>
<dbReference type="Gene3D" id="3.90.550.10">
    <property type="entry name" value="Spore Coat Polysaccharide Biosynthesis Protein SpsA, Chain A"/>
    <property type="match status" value="1"/>
</dbReference>
<dbReference type="PANTHER" id="PTHR22916">
    <property type="entry name" value="GLYCOSYLTRANSFERASE"/>
    <property type="match status" value="1"/>
</dbReference>
<protein>
    <submittedName>
        <fullName evidence="4">Glycosyltransferase involved in cell wall biogenesis</fullName>
        <ecNumber evidence="4">2.4.-.-</ecNumber>
    </submittedName>
</protein>
<dbReference type="CDD" id="cd00761">
    <property type="entry name" value="Glyco_tranf_GTA_type"/>
    <property type="match status" value="1"/>
</dbReference>
<evidence type="ECO:0000259" key="3">
    <source>
        <dbReference type="Pfam" id="PF00535"/>
    </source>
</evidence>
<sequence length="350" mass="41047">MSAVPSAAAHLTPLVNQDRRFMSQTPLLSIVAAVYNGEKFLAQFFECIEQQQLDSYELILVNDGSTDNSLAVIAEWQERLQNVQVLEQENQGVSVARNTGLAAASGKYLAFPDIDDKLYPGMYRTLLEMAEKEHLDIATCNGTYVYEKRRESHPIFPLDRLPSTGVLPGHVWLKQALDSRKFLHVTWLNIYRHDFIRQHHFHFEPGLRHQDIPWTTEALLAAERVQYTSQQFYDYYIHSESVSHKPDNDDTLMRSARHYMKILEMLEAINQRYPDKVRHIAACRWQIAKEGLGIIHTFDSMKDESKKHVIINEFFDRGIWRLIWKNACTFRLRWRLGRRYLRIKRYRHAG</sequence>
<dbReference type="EC" id="2.4.-.-" evidence="4"/>
<keyword evidence="1 4" id="KW-0328">Glycosyltransferase</keyword>
<evidence type="ECO:0000313" key="4">
    <source>
        <dbReference type="EMBL" id="AHM76924.1"/>
    </source>
</evidence>
<dbReference type="PANTHER" id="PTHR22916:SF51">
    <property type="entry name" value="GLYCOSYLTRANSFERASE EPSH-RELATED"/>
    <property type="match status" value="1"/>
</dbReference>
<dbReference type="EMBL" id="CP006918">
    <property type="protein sequence ID" value="AHM76924.1"/>
    <property type="molecule type" value="Genomic_DNA"/>
</dbReference>